<protein>
    <submittedName>
        <fullName evidence="2">Uncharacterized protein</fullName>
    </submittedName>
</protein>
<organism evidence="2 3">
    <name type="scientific">Aphanomyces astaci</name>
    <name type="common">Crayfish plague agent</name>
    <dbReference type="NCBI Taxonomy" id="112090"/>
    <lineage>
        <taxon>Eukaryota</taxon>
        <taxon>Sar</taxon>
        <taxon>Stramenopiles</taxon>
        <taxon>Oomycota</taxon>
        <taxon>Saprolegniomycetes</taxon>
        <taxon>Saprolegniales</taxon>
        <taxon>Verrucalvaceae</taxon>
        <taxon>Aphanomyces</taxon>
    </lineage>
</organism>
<accession>A0A3R7ARG0</accession>
<feature type="region of interest" description="Disordered" evidence="1">
    <location>
        <begin position="291"/>
        <end position="336"/>
    </location>
</feature>
<comment type="caution">
    <text evidence="2">The sequence shown here is derived from an EMBL/GenBank/DDBJ whole genome shotgun (WGS) entry which is preliminary data.</text>
</comment>
<dbReference type="EMBL" id="QUTH01000423">
    <property type="protein sequence ID" value="RHZ34002.1"/>
    <property type="molecule type" value="Genomic_DNA"/>
</dbReference>
<evidence type="ECO:0000256" key="1">
    <source>
        <dbReference type="SAM" id="MobiDB-lite"/>
    </source>
</evidence>
<name>A0A3R7ARG0_APHAT</name>
<sequence>MVLLPEGRRKRNLLLFQLSSFQLGITWYTLLKAIAVGKALTQSIVPGSTSGFPLELRLDPGLLMGLDPCDHMSSGQEVAVGSNGLHEGQQVVGELHGDRFPLTTKRQAPFVAFGGELRFEMADEGKKRKASEIAEDADDNVEEAEVVVGPSRTANCRPVAIHRDPTIALAWAFEIAWVIGGARELTSSGASDDVGGGACARGAVDAKRVFGAPCERLEKRMGFADGEVLDVGARSCAGAGNGCLGGSAIVRGAAGEFVCGVQSAIGVTTTTVWTGDCGGAASSRGLSGCAAPQQVLGPMSRTATPGAPGEEEKSMAAEEEEPPRDPEDRLPSLHRS</sequence>
<gene>
    <name evidence="2" type="ORF">DYB37_013315</name>
</gene>
<dbReference type="AlphaFoldDB" id="A0A3R7ARG0"/>
<proteinExistence type="predicted"/>
<reference evidence="2 3" key="1">
    <citation type="submission" date="2018-08" db="EMBL/GenBank/DDBJ databases">
        <title>Aphanomyces genome sequencing and annotation.</title>
        <authorList>
            <person name="Minardi D."/>
            <person name="Oidtmann B."/>
            <person name="Van Der Giezen M."/>
            <person name="Studholme D.J."/>
        </authorList>
    </citation>
    <scope>NUCLEOTIDE SEQUENCE [LARGE SCALE GENOMIC DNA]</scope>
    <source>
        <strain evidence="2 3">Da</strain>
    </source>
</reference>
<dbReference type="Proteomes" id="UP000285430">
    <property type="component" value="Unassembled WGS sequence"/>
</dbReference>
<feature type="compositionally biased region" description="Basic and acidic residues" evidence="1">
    <location>
        <begin position="323"/>
        <end position="336"/>
    </location>
</feature>
<evidence type="ECO:0000313" key="3">
    <source>
        <dbReference type="Proteomes" id="UP000285430"/>
    </source>
</evidence>
<evidence type="ECO:0000313" key="2">
    <source>
        <dbReference type="EMBL" id="RHZ34002.1"/>
    </source>
</evidence>